<dbReference type="Gene3D" id="3.10.400.20">
    <property type="match status" value="1"/>
</dbReference>
<evidence type="ECO:0000313" key="5">
    <source>
        <dbReference type="Proteomes" id="UP001152798"/>
    </source>
</evidence>
<dbReference type="Pfam" id="PF01253">
    <property type="entry name" value="SUI1"/>
    <property type="match status" value="1"/>
</dbReference>
<dbReference type="InterPro" id="IPR036885">
    <property type="entry name" value="SWIB_MDM2_dom_sf"/>
</dbReference>
<dbReference type="InterPro" id="IPR041366">
    <property type="entry name" value="Pre-PUA"/>
</dbReference>
<accession>A0A9P0GYU6</accession>
<evidence type="ECO:0000256" key="1">
    <source>
        <dbReference type="ARBA" id="ARBA00022490"/>
    </source>
</evidence>
<dbReference type="CDD" id="cd11610">
    <property type="entry name" value="eIF2D_N"/>
    <property type="match status" value="1"/>
</dbReference>
<sequence length="578" mass="65013">MFRKPVKTKTFFNLKSSDKKKFHANVKSRFFLTDEDIVSLFPSKEPITCHRLVTVSKDLVNAYGCQNRPLFFETEEVLYPTIFSLWICPKLLPSIPMHGGLIEKLVNGADLMIPGVTLSLDVCKKNEIDKNTLVYVCTLGNIAAVAVGITTTSTNNMLPGNKGKAVHIYHTVNDELCKLFEMKDPIPNIGPLITGNCQVTSTIEDSVNQVPTTDPARNIDSLIKSLSVDDITFPAEQPQEIVSVGGEAEVIEKNGGVNQEMTMDELIMFCFLKSLKTTASKMKLPILTNIFYKNHMIESLPEDSYVDIKKSKYKKLSNFLSEVAEKGIISLQTDKGVQSIVSINYNHEMLRNFKVEKKNIPESNTPIKFEVEEKYVINGCVHSIFSKYNYKKGDSLLSHEVRKCITAYVKNGNLVDPDRDQYIRLDDTLSRILGTKESLITWEKLFDGIFKKMSNIYFVKTPYTGIISGKGKLPLIKLSVVTKASNKKVTLVDNLEVFGININEFSKQCQHGVAASCTINTSQNSKSVQFQIQGNQKGFIAQLLIEKYGIPKKYIEGCEDQKKKESPPNKKEEKNHKK</sequence>
<name>A0A9P0GYU6_NEZVI</name>
<dbReference type="InterPro" id="IPR036877">
    <property type="entry name" value="SUI1_dom_sf"/>
</dbReference>
<dbReference type="GO" id="GO:0003743">
    <property type="term" value="F:translation initiation factor activity"/>
    <property type="evidence" value="ECO:0007669"/>
    <property type="project" value="InterPro"/>
</dbReference>
<dbReference type="OrthoDB" id="199771at2759"/>
<evidence type="ECO:0000256" key="2">
    <source>
        <dbReference type="SAM" id="MobiDB-lite"/>
    </source>
</evidence>
<dbReference type="InterPro" id="IPR048248">
    <property type="entry name" value="PUA_eIF2d-like"/>
</dbReference>
<dbReference type="Pfam" id="PF25304">
    <property type="entry name" value="WHD_eIF2D"/>
    <property type="match status" value="1"/>
</dbReference>
<dbReference type="InterPro" id="IPR048247">
    <property type="entry name" value="eIF2D_N"/>
</dbReference>
<dbReference type="InterPro" id="IPR001950">
    <property type="entry name" value="SUI1"/>
</dbReference>
<dbReference type="Pfam" id="PF26291">
    <property type="entry name" value="SWIB_eIF2D"/>
    <property type="match status" value="1"/>
</dbReference>
<feature type="domain" description="SUI1" evidence="3">
    <location>
        <begin position="476"/>
        <end position="548"/>
    </location>
</feature>
<feature type="region of interest" description="Disordered" evidence="2">
    <location>
        <begin position="559"/>
        <end position="578"/>
    </location>
</feature>
<gene>
    <name evidence="4" type="ORF">NEZAVI_LOCUS3565</name>
</gene>
<dbReference type="Gene3D" id="1.10.245.10">
    <property type="entry name" value="SWIB/MDM2 domain"/>
    <property type="match status" value="1"/>
</dbReference>
<dbReference type="InterPro" id="IPR057429">
    <property type="entry name" value="WH_eIF2D"/>
</dbReference>
<dbReference type="InterPro" id="IPR039759">
    <property type="entry name" value="eIF2D_SUI1"/>
</dbReference>
<dbReference type="EMBL" id="OV725078">
    <property type="protein sequence ID" value="CAH1392804.1"/>
    <property type="molecule type" value="Genomic_DNA"/>
</dbReference>
<dbReference type="PANTHER" id="PTHR12217">
    <property type="entry name" value="EUKARYOTIC TRANSLATION INITIATION FACTOR 2D"/>
    <property type="match status" value="1"/>
</dbReference>
<dbReference type="GO" id="GO:0003723">
    <property type="term" value="F:RNA binding"/>
    <property type="evidence" value="ECO:0007669"/>
    <property type="project" value="InterPro"/>
</dbReference>
<dbReference type="PROSITE" id="PS50890">
    <property type="entry name" value="PUA"/>
    <property type="match status" value="1"/>
</dbReference>
<evidence type="ECO:0000313" key="4">
    <source>
        <dbReference type="EMBL" id="CAH1392804.1"/>
    </source>
</evidence>
<dbReference type="NCBIfam" id="TIGR00451">
    <property type="entry name" value="unchar_dom_2"/>
    <property type="match status" value="1"/>
</dbReference>
<dbReference type="SUPFAM" id="SSF47592">
    <property type="entry name" value="SWIB/MDM2 domain"/>
    <property type="match status" value="1"/>
</dbReference>
<dbReference type="InterPro" id="IPR039757">
    <property type="entry name" value="EIF2D"/>
</dbReference>
<dbReference type="Pfam" id="PF17832">
    <property type="entry name" value="Pre-PUA"/>
    <property type="match status" value="1"/>
</dbReference>
<dbReference type="Pfam" id="PF26292">
    <property type="entry name" value="PUA_elF2D"/>
    <property type="match status" value="1"/>
</dbReference>
<dbReference type="InterPro" id="IPR015947">
    <property type="entry name" value="PUA-like_sf"/>
</dbReference>
<dbReference type="SUPFAM" id="SSF55159">
    <property type="entry name" value="eIF1-like"/>
    <property type="match status" value="1"/>
</dbReference>
<keyword evidence="5" id="KW-1185">Reference proteome</keyword>
<dbReference type="AlphaFoldDB" id="A0A9P0GYU6"/>
<dbReference type="Proteomes" id="UP001152798">
    <property type="component" value="Chromosome 2"/>
</dbReference>
<dbReference type="InterPro" id="IPR058886">
    <property type="entry name" value="SWIB_eIF2D"/>
</dbReference>
<dbReference type="Gene3D" id="3.30.780.10">
    <property type="entry name" value="SUI1-like domain"/>
    <property type="match status" value="1"/>
</dbReference>
<dbReference type="GO" id="GO:0001731">
    <property type="term" value="P:formation of translation preinitiation complex"/>
    <property type="evidence" value="ECO:0007669"/>
    <property type="project" value="InterPro"/>
</dbReference>
<organism evidence="4 5">
    <name type="scientific">Nezara viridula</name>
    <name type="common">Southern green stink bug</name>
    <name type="synonym">Cimex viridulus</name>
    <dbReference type="NCBI Taxonomy" id="85310"/>
    <lineage>
        <taxon>Eukaryota</taxon>
        <taxon>Metazoa</taxon>
        <taxon>Ecdysozoa</taxon>
        <taxon>Arthropoda</taxon>
        <taxon>Hexapoda</taxon>
        <taxon>Insecta</taxon>
        <taxon>Pterygota</taxon>
        <taxon>Neoptera</taxon>
        <taxon>Paraneoptera</taxon>
        <taxon>Hemiptera</taxon>
        <taxon>Heteroptera</taxon>
        <taxon>Panheteroptera</taxon>
        <taxon>Pentatomomorpha</taxon>
        <taxon>Pentatomoidea</taxon>
        <taxon>Pentatomidae</taxon>
        <taxon>Pentatominae</taxon>
        <taxon>Nezara</taxon>
    </lineage>
</organism>
<proteinExistence type="predicted"/>
<dbReference type="CDD" id="cd11608">
    <property type="entry name" value="eIF2D_C"/>
    <property type="match status" value="1"/>
</dbReference>
<dbReference type="PANTHER" id="PTHR12217:SF4">
    <property type="entry name" value="EUKARYOTIC TRANSLATION INITIATION FACTOR 2D"/>
    <property type="match status" value="1"/>
</dbReference>
<dbReference type="GO" id="GO:0005737">
    <property type="term" value="C:cytoplasm"/>
    <property type="evidence" value="ECO:0007669"/>
    <property type="project" value="UniProtKB-SubCell"/>
</dbReference>
<evidence type="ECO:0000259" key="3">
    <source>
        <dbReference type="PROSITE" id="PS50296"/>
    </source>
</evidence>
<protein>
    <recommendedName>
        <fullName evidence="3">SUI1 domain-containing protein</fullName>
    </recommendedName>
</protein>
<reference evidence="4" key="1">
    <citation type="submission" date="2022-01" db="EMBL/GenBank/DDBJ databases">
        <authorList>
            <person name="King R."/>
        </authorList>
    </citation>
    <scope>NUCLEOTIDE SEQUENCE</scope>
</reference>
<dbReference type="SUPFAM" id="SSF88697">
    <property type="entry name" value="PUA domain-like"/>
    <property type="match status" value="1"/>
</dbReference>
<keyword evidence="1" id="KW-0963">Cytoplasm</keyword>
<dbReference type="PROSITE" id="PS50296">
    <property type="entry name" value="SUI1"/>
    <property type="match status" value="1"/>
</dbReference>
<dbReference type="InterPro" id="IPR004521">
    <property type="entry name" value="Uncharacterised_CHP00451"/>
</dbReference>
<dbReference type="CDD" id="cd21156">
    <property type="entry name" value="PUA_eIF2d-like"/>
    <property type="match status" value="1"/>
</dbReference>